<dbReference type="AlphaFoldDB" id="A0A8T9QEL3"/>
<dbReference type="KEGG" id="hcu:MUN79_12430"/>
<evidence type="ECO:0008006" key="4">
    <source>
        <dbReference type="Google" id="ProtNLM"/>
    </source>
</evidence>
<organism evidence="2 3">
    <name type="scientific">Hymenobacter cellulosilyticus</name>
    <dbReference type="NCBI Taxonomy" id="2932248"/>
    <lineage>
        <taxon>Bacteria</taxon>
        <taxon>Pseudomonadati</taxon>
        <taxon>Bacteroidota</taxon>
        <taxon>Cytophagia</taxon>
        <taxon>Cytophagales</taxon>
        <taxon>Hymenobacteraceae</taxon>
        <taxon>Hymenobacter</taxon>
    </lineage>
</organism>
<dbReference type="RefSeq" id="WP_244677937.1">
    <property type="nucleotide sequence ID" value="NZ_CP095046.1"/>
</dbReference>
<keyword evidence="3" id="KW-1185">Reference proteome</keyword>
<dbReference type="EMBL" id="CP095046">
    <property type="protein sequence ID" value="UOQ74598.1"/>
    <property type="molecule type" value="Genomic_DNA"/>
</dbReference>
<feature type="region of interest" description="Disordered" evidence="1">
    <location>
        <begin position="20"/>
        <end position="39"/>
    </location>
</feature>
<gene>
    <name evidence="2" type="ORF">MUN79_12430</name>
</gene>
<dbReference type="Proteomes" id="UP000831796">
    <property type="component" value="Chromosome"/>
</dbReference>
<sequence>MKILLYALGTAALLGACSGPEPPVSQPAKQPAPARKPALTTPDPAACHAFLRATISLSIQDHYDVRSDGGAFFSRQPYGLDERTAGKLAPGRDSTSASAYFMDTPPAVIREFRRQVLQLDTAAQRRFVWQPELLGKFVFVNSTDDTLNPDLARQVRFVTPARQEQIRREIGEWNRGPQQDRLVSYASLPLFSADGRYVLIVRGQAQQSLGWDSIFIYERQAQGWKIIDSARLSTL</sequence>
<feature type="compositionally biased region" description="Low complexity" evidence="1">
    <location>
        <begin position="26"/>
        <end position="38"/>
    </location>
</feature>
<reference evidence="2" key="1">
    <citation type="submission" date="2022-04" db="EMBL/GenBank/DDBJ databases">
        <title>Hymenobacter sp. isolated from the air.</title>
        <authorList>
            <person name="Won M."/>
            <person name="Lee C.-M."/>
            <person name="Woen H.-Y."/>
            <person name="Kwon S.-W."/>
        </authorList>
    </citation>
    <scope>NUCLEOTIDE SEQUENCE</scope>
    <source>
        <strain evidence="2">5116S-3</strain>
    </source>
</reference>
<evidence type="ECO:0000313" key="3">
    <source>
        <dbReference type="Proteomes" id="UP000831796"/>
    </source>
</evidence>
<accession>A0A8T9QEL3</accession>
<name>A0A8T9QEL3_9BACT</name>
<dbReference type="PROSITE" id="PS51257">
    <property type="entry name" value="PROKAR_LIPOPROTEIN"/>
    <property type="match status" value="1"/>
</dbReference>
<protein>
    <recommendedName>
        <fullName evidence="4">Lipoprotein</fullName>
    </recommendedName>
</protein>
<evidence type="ECO:0000256" key="1">
    <source>
        <dbReference type="SAM" id="MobiDB-lite"/>
    </source>
</evidence>
<proteinExistence type="predicted"/>
<evidence type="ECO:0000313" key="2">
    <source>
        <dbReference type="EMBL" id="UOQ74598.1"/>
    </source>
</evidence>